<accession>A0A328BIT0</accession>
<keyword evidence="2 3" id="KW-0808">Transferase</keyword>
<evidence type="ECO:0000256" key="1">
    <source>
        <dbReference type="ARBA" id="ARBA00022676"/>
    </source>
</evidence>
<protein>
    <submittedName>
        <fullName evidence="3">Glycosyl transferase</fullName>
    </submittedName>
</protein>
<evidence type="ECO:0000313" key="3">
    <source>
        <dbReference type="EMBL" id="RAK67063.1"/>
    </source>
</evidence>
<sequence>MKILVLRFSSIGDIVLTTPVVRALKQQVPGAVVHYCTKPGYRGLLEANPYVDRVHTLTGKLGELVKELRAEQFDFVVDLHHNLRTLLIKLQLGVPGASFDKLNWRKWLMVNWKWDVLPRVHIVQRYLQAAAPLGVRDDGRGLDYFIPPGQEINVADALPPEFQRGYVAFAIGAQHATKRLPVERIIELCAQLRRPVVLLGGPEDESTGHVVELHFEHAPTAAAPAGITPEALSPRAHYFDKNALPATQTLIYNACGRFSLHQSASLVRQAQLVISHDTGLMHIAAAFGKEIFSVWGNTIPEFGMYPYRTEFRVLEVPGLSCRPCSKIGYDKCPQGHFRCMRDIRFDLDLPPGRDAR</sequence>
<dbReference type="GO" id="GO:0008713">
    <property type="term" value="F:ADP-heptose-lipopolysaccharide heptosyltransferase activity"/>
    <property type="evidence" value="ECO:0007669"/>
    <property type="project" value="TreeGrafter"/>
</dbReference>
<dbReference type="OrthoDB" id="9768048at2"/>
<dbReference type="Proteomes" id="UP000248553">
    <property type="component" value="Unassembled WGS sequence"/>
</dbReference>
<proteinExistence type="predicted"/>
<dbReference type="CDD" id="cd03789">
    <property type="entry name" value="GT9_LPS_heptosyltransferase"/>
    <property type="match status" value="1"/>
</dbReference>
<evidence type="ECO:0000313" key="4">
    <source>
        <dbReference type="Proteomes" id="UP000248553"/>
    </source>
</evidence>
<name>A0A328BIT0_9BACT</name>
<dbReference type="Gene3D" id="3.40.50.2000">
    <property type="entry name" value="Glycogen Phosphorylase B"/>
    <property type="match status" value="2"/>
</dbReference>
<comment type="caution">
    <text evidence="3">The sequence shown here is derived from an EMBL/GenBank/DDBJ whole genome shotgun (WGS) entry which is preliminary data.</text>
</comment>
<dbReference type="SUPFAM" id="SSF53756">
    <property type="entry name" value="UDP-Glycosyltransferase/glycogen phosphorylase"/>
    <property type="match status" value="1"/>
</dbReference>
<dbReference type="GO" id="GO:0005829">
    <property type="term" value="C:cytosol"/>
    <property type="evidence" value="ECO:0007669"/>
    <property type="project" value="TreeGrafter"/>
</dbReference>
<dbReference type="InterPro" id="IPR002201">
    <property type="entry name" value="Glyco_trans_9"/>
</dbReference>
<reference evidence="4" key="1">
    <citation type="submission" date="2018-05" db="EMBL/GenBank/DDBJ databases">
        <authorList>
            <person name="Nie L."/>
        </authorList>
    </citation>
    <scope>NUCLEOTIDE SEQUENCE [LARGE SCALE GENOMIC DNA]</scope>
    <source>
        <strain evidence="4">NL</strain>
    </source>
</reference>
<dbReference type="PANTHER" id="PTHR30160">
    <property type="entry name" value="TETRAACYLDISACCHARIDE 4'-KINASE-RELATED"/>
    <property type="match status" value="1"/>
</dbReference>
<keyword evidence="4" id="KW-1185">Reference proteome</keyword>
<dbReference type="InterPro" id="IPR051199">
    <property type="entry name" value="LPS_LOS_Heptosyltrfase"/>
</dbReference>
<dbReference type="Pfam" id="PF01075">
    <property type="entry name" value="Glyco_transf_9"/>
    <property type="match status" value="2"/>
</dbReference>
<gene>
    <name evidence="3" type="ORF">DLM85_12765</name>
</gene>
<organism evidence="3 4">
    <name type="scientific">Hymenobacter edaphi</name>
    <dbReference type="NCBI Taxonomy" id="2211146"/>
    <lineage>
        <taxon>Bacteria</taxon>
        <taxon>Pseudomonadati</taxon>
        <taxon>Bacteroidota</taxon>
        <taxon>Cytophagia</taxon>
        <taxon>Cytophagales</taxon>
        <taxon>Hymenobacteraceae</taxon>
        <taxon>Hymenobacter</taxon>
    </lineage>
</organism>
<keyword evidence="1" id="KW-0328">Glycosyltransferase</keyword>
<dbReference type="RefSeq" id="WP_111478484.1">
    <property type="nucleotide sequence ID" value="NZ_QHKM01000003.1"/>
</dbReference>
<evidence type="ECO:0000256" key="2">
    <source>
        <dbReference type="ARBA" id="ARBA00022679"/>
    </source>
</evidence>
<dbReference type="PANTHER" id="PTHR30160:SF1">
    <property type="entry name" value="LIPOPOLYSACCHARIDE 1,2-N-ACETYLGLUCOSAMINETRANSFERASE-RELATED"/>
    <property type="match status" value="1"/>
</dbReference>
<dbReference type="EMBL" id="QHKM01000003">
    <property type="protein sequence ID" value="RAK67063.1"/>
    <property type="molecule type" value="Genomic_DNA"/>
</dbReference>
<dbReference type="GO" id="GO:0009244">
    <property type="term" value="P:lipopolysaccharide core region biosynthetic process"/>
    <property type="evidence" value="ECO:0007669"/>
    <property type="project" value="TreeGrafter"/>
</dbReference>
<dbReference type="AlphaFoldDB" id="A0A328BIT0"/>